<evidence type="ECO:0000313" key="3">
    <source>
        <dbReference type="Proteomes" id="UP000298213"/>
    </source>
</evidence>
<feature type="transmembrane region" description="Helical" evidence="1">
    <location>
        <begin position="20"/>
        <end position="42"/>
    </location>
</feature>
<organism evidence="2 3">
    <name type="scientific">Sphingomonas parva</name>
    <dbReference type="NCBI Taxonomy" id="2555898"/>
    <lineage>
        <taxon>Bacteria</taxon>
        <taxon>Pseudomonadati</taxon>
        <taxon>Pseudomonadota</taxon>
        <taxon>Alphaproteobacteria</taxon>
        <taxon>Sphingomonadales</taxon>
        <taxon>Sphingomonadaceae</taxon>
        <taxon>Sphingomonas</taxon>
    </lineage>
</organism>
<keyword evidence="1" id="KW-0472">Membrane</keyword>
<dbReference type="Pfam" id="PF04977">
    <property type="entry name" value="DivIC"/>
    <property type="match status" value="1"/>
</dbReference>
<gene>
    <name evidence="2" type="ORF">E2493_00555</name>
</gene>
<comment type="caution">
    <text evidence="2">The sequence shown here is derived from an EMBL/GenBank/DDBJ whole genome shotgun (WGS) entry which is preliminary data.</text>
</comment>
<dbReference type="RefSeq" id="WP_135082639.1">
    <property type="nucleotide sequence ID" value="NZ_SPDV01000001.1"/>
</dbReference>
<dbReference type="EMBL" id="SPDV01000001">
    <property type="protein sequence ID" value="TFI60238.1"/>
    <property type="molecule type" value="Genomic_DNA"/>
</dbReference>
<evidence type="ECO:0000256" key="1">
    <source>
        <dbReference type="SAM" id="Phobius"/>
    </source>
</evidence>
<sequence>MKSVGRNTFETIRRAALPALAILIIANFLGYAVIGANGILSWGDYRRLKQERQVELAQLQVERERLQHRSELLNPRSADPDLVDEMVRGQLGVIRPDEVIIPIEQ</sequence>
<protein>
    <submittedName>
        <fullName evidence="2">Septum formation initiator family protein</fullName>
    </submittedName>
</protein>
<name>A0A4Y8ZW38_9SPHN</name>
<evidence type="ECO:0000313" key="2">
    <source>
        <dbReference type="EMBL" id="TFI60238.1"/>
    </source>
</evidence>
<dbReference type="OrthoDB" id="9815600at2"/>
<keyword evidence="3" id="KW-1185">Reference proteome</keyword>
<keyword evidence="1" id="KW-0812">Transmembrane</keyword>
<keyword evidence="1" id="KW-1133">Transmembrane helix</keyword>
<dbReference type="InterPro" id="IPR007060">
    <property type="entry name" value="FtsL/DivIC"/>
</dbReference>
<dbReference type="Proteomes" id="UP000298213">
    <property type="component" value="Unassembled WGS sequence"/>
</dbReference>
<accession>A0A4Y8ZW38</accession>
<dbReference type="AlphaFoldDB" id="A0A4Y8ZW38"/>
<reference evidence="2 3" key="1">
    <citation type="submission" date="2019-03" db="EMBL/GenBank/DDBJ databases">
        <title>Genome sequence of Sphingomonas sp. 17J27-24.</title>
        <authorList>
            <person name="Kim M."/>
            <person name="Maeng S."/>
            <person name="Sathiyaraj S."/>
        </authorList>
    </citation>
    <scope>NUCLEOTIDE SEQUENCE [LARGE SCALE GENOMIC DNA]</scope>
    <source>
        <strain evidence="2 3">17J27-24</strain>
    </source>
</reference>
<proteinExistence type="predicted"/>